<name>A0AAW2JU41_9LAMI</name>
<sequence length="106" mass="12008">MIDRQCTARYSDYQFDETIFPALGGEDKDIKRKDIAWNATSMSSMDLQTNDSELEVQRIIHLQSVTNRLPDTLIDTKKVTKSYIPAKNVPARLEVPEAASYSIKGI</sequence>
<dbReference type="AlphaFoldDB" id="A0AAW2JU41"/>
<protein>
    <submittedName>
        <fullName evidence="1">Uncharacterized protein</fullName>
    </submittedName>
</protein>
<organism evidence="1">
    <name type="scientific">Sesamum angustifolium</name>
    <dbReference type="NCBI Taxonomy" id="2727405"/>
    <lineage>
        <taxon>Eukaryota</taxon>
        <taxon>Viridiplantae</taxon>
        <taxon>Streptophyta</taxon>
        <taxon>Embryophyta</taxon>
        <taxon>Tracheophyta</taxon>
        <taxon>Spermatophyta</taxon>
        <taxon>Magnoliopsida</taxon>
        <taxon>eudicotyledons</taxon>
        <taxon>Gunneridae</taxon>
        <taxon>Pentapetalae</taxon>
        <taxon>asterids</taxon>
        <taxon>lamiids</taxon>
        <taxon>Lamiales</taxon>
        <taxon>Pedaliaceae</taxon>
        <taxon>Sesamum</taxon>
    </lineage>
</organism>
<reference evidence="1" key="1">
    <citation type="submission" date="2020-06" db="EMBL/GenBank/DDBJ databases">
        <authorList>
            <person name="Li T."/>
            <person name="Hu X."/>
            <person name="Zhang T."/>
            <person name="Song X."/>
            <person name="Zhang H."/>
            <person name="Dai N."/>
            <person name="Sheng W."/>
            <person name="Hou X."/>
            <person name="Wei L."/>
        </authorList>
    </citation>
    <scope>NUCLEOTIDE SEQUENCE</scope>
    <source>
        <strain evidence="1">G01</strain>
        <tissue evidence="1">Leaf</tissue>
    </source>
</reference>
<dbReference type="EMBL" id="JACGWK010000480">
    <property type="protein sequence ID" value="KAL0298160.1"/>
    <property type="molecule type" value="Genomic_DNA"/>
</dbReference>
<gene>
    <name evidence="1" type="ORF">Sangu_3157900</name>
</gene>
<proteinExistence type="predicted"/>
<comment type="caution">
    <text evidence="1">The sequence shown here is derived from an EMBL/GenBank/DDBJ whole genome shotgun (WGS) entry which is preliminary data.</text>
</comment>
<accession>A0AAW2JU41</accession>
<evidence type="ECO:0000313" key="1">
    <source>
        <dbReference type="EMBL" id="KAL0298160.1"/>
    </source>
</evidence>
<reference evidence="1" key="2">
    <citation type="journal article" date="2024" name="Plant">
        <title>Genomic evolution and insights into agronomic trait innovations of Sesamum species.</title>
        <authorList>
            <person name="Miao H."/>
            <person name="Wang L."/>
            <person name="Qu L."/>
            <person name="Liu H."/>
            <person name="Sun Y."/>
            <person name="Le M."/>
            <person name="Wang Q."/>
            <person name="Wei S."/>
            <person name="Zheng Y."/>
            <person name="Lin W."/>
            <person name="Duan Y."/>
            <person name="Cao H."/>
            <person name="Xiong S."/>
            <person name="Wang X."/>
            <person name="Wei L."/>
            <person name="Li C."/>
            <person name="Ma Q."/>
            <person name="Ju M."/>
            <person name="Zhao R."/>
            <person name="Li G."/>
            <person name="Mu C."/>
            <person name="Tian Q."/>
            <person name="Mei H."/>
            <person name="Zhang T."/>
            <person name="Gao T."/>
            <person name="Zhang H."/>
        </authorList>
    </citation>
    <scope>NUCLEOTIDE SEQUENCE</scope>
    <source>
        <strain evidence="1">G01</strain>
    </source>
</reference>